<proteinExistence type="predicted"/>
<comment type="caution">
    <text evidence="1">The sequence shown here is derived from an EMBL/GenBank/DDBJ whole genome shotgun (WGS) entry which is preliminary data.</text>
</comment>
<name>A0A834MJP5_RHYFE</name>
<dbReference type="Proteomes" id="UP000625711">
    <property type="component" value="Unassembled WGS sequence"/>
</dbReference>
<organism evidence="1 2">
    <name type="scientific">Rhynchophorus ferrugineus</name>
    <name type="common">Red palm weevil</name>
    <name type="synonym">Curculio ferrugineus</name>
    <dbReference type="NCBI Taxonomy" id="354439"/>
    <lineage>
        <taxon>Eukaryota</taxon>
        <taxon>Metazoa</taxon>
        <taxon>Ecdysozoa</taxon>
        <taxon>Arthropoda</taxon>
        <taxon>Hexapoda</taxon>
        <taxon>Insecta</taxon>
        <taxon>Pterygota</taxon>
        <taxon>Neoptera</taxon>
        <taxon>Endopterygota</taxon>
        <taxon>Coleoptera</taxon>
        <taxon>Polyphaga</taxon>
        <taxon>Cucujiformia</taxon>
        <taxon>Curculionidae</taxon>
        <taxon>Dryophthorinae</taxon>
        <taxon>Rhynchophorus</taxon>
    </lineage>
</organism>
<protein>
    <submittedName>
        <fullName evidence="1">Uncharacterized protein</fullName>
    </submittedName>
</protein>
<evidence type="ECO:0000313" key="1">
    <source>
        <dbReference type="EMBL" id="KAF7280964.1"/>
    </source>
</evidence>
<gene>
    <name evidence="1" type="ORF">GWI33_005297</name>
</gene>
<dbReference type="AlphaFoldDB" id="A0A834MJP5"/>
<keyword evidence="2" id="KW-1185">Reference proteome</keyword>
<sequence length="189" mass="20889">MFAARSRIVPPYYCFGDAAMKTRNSLNGIRFLGKKRPTKYTAPQAVAVTIIRKQKESNQFCSVFLLISCIFMSQEPQSVNAYFRRPNDERTRLGTVPHHPPFTIAPVRTPPPPAFVLPPRQTGVWGAAAQVGVVDRGSPMTTERCTTGADSARRPVTWFMDEAAETASAALTALCEPPADAHRLRDKAR</sequence>
<accession>A0A834MJP5</accession>
<reference evidence="1" key="1">
    <citation type="submission" date="2020-08" db="EMBL/GenBank/DDBJ databases">
        <title>Genome sequencing and assembly of the red palm weevil Rhynchophorus ferrugineus.</title>
        <authorList>
            <person name="Dias G.B."/>
            <person name="Bergman C.M."/>
            <person name="Manee M."/>
        </authorList>
    </citation>
    <scope>NUCLEOTIDE SEQUENCE</scope>
    <source>
        <strain evidence="1">AA-2017</strain>
        <tissue evidence="1">Whole larva</tissue>
    </source>
</reference>
<evidence type="ECO:0000313" key="2">
    <source>
        <dbReference type="Proteomes" id="UP000625711"/>
    </source>
</evidence>
<dbReference type="EMBL" id="JAACXV010000267">
    <property type="protein sequence ID" value="KAF7280964.1"/>
    <property type="molecule type" value="Genomic_DNA"/>
</dbReference>